<dbReference type="PANTHER" id="PTHR13364">
    <property type="entry name" value="DEFECTIVE SPERMATOGENESIS PROTEIN 39"/>
    <property type="match status" value="1"/>
</dbReference>
<dbReference type="InterPro" id="IPR006925">
    <property type="entry name" value="Vps16_C"/>
</dbReference>
<gene>
    <name evidence="7" type="ORF">ODALV1_LOCUS21237</name>
</gene>
<evidence type="ECO:0000256" key="3">
    <source>
        <dbReference type="ARBA" id="ARBA00004603"/>
    </source>
</evidence>
<organism evidence="7 8">
    <name type="scientific">Orchesella dallaii</name>
    <dbReference type="NCBI Taxonomy" id="48710"/>
    <lineage>
        <taxon>Eukaryota</taxon>
        <taxon>Metazoa</taxon>
        <taxon>Ecdysozoa</taxon>
        <taxon>Arthropoda</taxon>
        <taxon>Hexapoda</taxon>
        <taxon>Collembola</taxon>
        <taxon>Entomobryomorpha</taxon>
        <taxon>Entomobryoidea</taxon>
        <taxon>Orchesellidae</taxon>
        <taxon>Orchesellinae</taxon>
        <taxon>Orchesella</taxon>
    </lineage>
</organism>
<keyword evidence="4" id="KW-0967">Endosome</keyword>
<keyword evidence="8" id="KW-1185">Reference proteome</keyword>
<name>A0ABP1REU0_9HEXA</name>
<evidence type="ECO:0000256" key="5">
    <source>
        <dbReference type="ARBA" id="ARBA00023329"/>
    </source>
</evidence>
<evidence type="ECO:0000313" key="7">
    <source>
        <dbReference type="EMBL" id="CAL8126037.1"/>
    </source>
</evidence>
<sequence>MASNHIGTLDDDKWWNESTTKGFNFGDESDSIGEEDSSFFGGHHEAATKINLELRAEVSSLRSFASDGSSEDHSEIQRIRDLPAFLWSDTGTIEKELEKPIISGSAPLAHDLISRDLGEGRLHIPQVDETIHQFLISSDAVILEPYKSYSQKRQLLSKAVEINDGNAILGVTMFLSKSLRPSLFRQLLMEFKPATEHYIRFLETRNEINHLVDLLNMLGRSKEALLLRYKQILRRAGGNLQNLLKDLKHFSSADCQLSDEDVVLFINQHLMLLDIQKEIKEKKDTLFPHTEYSSVLGTLGFVAEHFYENTTPQLNVDSIKQKFNLNSKQYAWVVLHALVKQQKWPQIETLLLTKSWLGGTKDKCLLPLEDVCFSLKEAPIDLISRFLRLIDDYDKRLTIARKLKCHMVVLDVYAAQKDRAAILTYRANLEENSKEAVYADNTLKNASIKWKN</sequence>
<evidence type="ECO:0000313" key="8">
    <source>
        <dbReference type="Proteomes" id="UP001642540"/>
    </source>
</evidence>
<comment type="caution">
    <text evidence="7">The sequence shown here is derived from an EMBL/GenBank/DDBJ whole genome shotgun (WGS) entry which is preliminary data.</text>
</comment>
<accession>A0ABP1REU0</accession>
<dbReference type="EMBL" id="CAXLJM020000070">
    <property type="protein sequence ID" value="CAL8126037.1"/>
    <property type="molecule type" value="Genomic_DNA"/>
</dbReference>
<proteinExistence type="predicted"/>
<comment type="subcellular location">
    <subcellularLocation>
        <location evidence="2">Cytoplasmic vesicle</location>
    </subcellularLocation>
    <subcellularLocation>
        <location evidence="1">Early endosome</location>
    </subcellularLocation>
    <subcellularLocation>
        <location evidence="3">Late endosome</location>
    </subcellularLocation>
</comment>
<protein>
    <recommendedName>
        <fullName evidence="6">Vps16 C-terminal domain-containing protein</fullName>
    </recommendedName>
</protein>
<dbReference type="PANTHER" id="PTHR13364:SF6">
    <property type="entry name" value="SPERMATOGENESIS-DEFECTIVE PROTEIN 39 HOMOLOG"/>
    <property type="match status" value="1"/>
</dbReference>
<reference evidence="7 8" key="1">
    <citation type="submission" date="2024-08" db="EMBL/GenBank/DDBJ databases">
        <authorList>
            <person name="Cucini C."/>
            <person name="Frati F."/>
        </authorList>
    </citation>
    <scope>NUCLEOTIDE SEQUENCE [LARGE SCALE GENOMIC DNA]</scope>
</reference>
<dbReference type="Pfam" id="PF04840">
    <property type="entry name" value="Vps16_C"/>
    <property type="match status" value="1"/>
</dbReference>
<dbReference type="InterPro" id="IPR040057">
    <property type="entry name" value="Spe-39"/>
</dbReference>
<evidence type="ECO:0000256" key="1">
    <source>
        <dbReference type="ARBA" id="ARBA00004412"/>
    </source>
</evidence>
<feature type="domain" description="Vps16 C-terminal" evidence="6">
    <location>
        <begin position="151"/>
        <end position="350"/>
    </location>
</feature>
<dbReference type="Proteomes" id="UP001642540">
    <property type="component" value="Unassembled WGS sequence"/>
</dbReference>
<evidence type="ECO:0000256" key="4">
    <source>
        <dbReference type="ARBA" id="ARBA00022753"/>
    </source>
</evidence>
<evidence type="ECO:0000256" key="2">
    <source>
        <dbReference type="ARBA" id="ARBA00004541"/>
    </source>
</evidence>
<keyword evidence="5" id="KW-0968">Cytoplasmic vesicle</keyword>
<evidence type="ECO:0000259" key="6">
    <source>
        <dbReference type="Pfam" id="PF04840"/>
    </source>
</evidence>